<dbReference type="EMBL" id="JAPQKO010000006">
    <property type="protein sequence ID" value="KAJ5156221.1"/>
    <property type="molecule type" value="Genomic_DNA"/>
</dbReference>
<keyword evidence="3" id="KW-1185">Reference proteome</keyword>
<protein>
    <submittedName>
        <fullName evidence="2">Uncharacterized protein</fullName>
    </submittedName>
</protein>
<name>A0A9W9LGH7_9EURO</name>
<proteinExistence type="predicted"/>
<sequence>MPSLKDGPMACTHPQMAAFTGELRQLRAHCIYLLQKHREAHPDQPWTPADGPGPSNVSEADLPKLKLVTTIAFDNGKPQFPPPKTRLSDELVYLATKFLKAGERGILYPYDFLLQGDINPDRIPSDPCPIIWAHGLPFFPVFKGYYILCGRQHADWVGWLLRQNARRLTKDFPYWTIGPVVAPGTAVELPRTVERQLHVHKPTSMKDCEKGMEKAATARDVVSALHNHGSVVPKTSSGGFVISELYRVPGYNVRCGPNYDDGQRSQYVDSSWFAANAIEDFDYMESVNAGYFNERNPRVIFSDSEDELAKKEPEVQAAIDQVKREDPAGCSLFDPAVMTRQTSTNTTANDDSKDADMDMDNELFYTNDDTSDDSRPAKRLRVTEPAHGTVDMQ</sequence>
<comment type="caution">
    <text evidence="2">The sequence shown here is derived from an EMBL/GenBank/DDBJ whole genome shotgun (WGS) entry which is preliminary data.</text>
</comment>
<evidence type="ECO:0000313" key="2">
    <source>
        <dbReference type="EMBL" id="KAJ5156221.1"/>
    </source>
</evidence>
<feature type="region of interest" description="Disordered" evidence="1">
    <location>
        <begin position="330"/>
        <end position="393"/>
    </location>
</feature>
<evidence type="ECO:0000256" key="1">
    <source>
        <dbReference type="SAM" id="MobiDB-lite"/>
    </source>
</evidence>
<dbReference type="OrthoDB" id="4471998at2759"/>
<gene>
    <name evidence="2" type="ORF">N7492_009024</name>
</gene>
<accession>A0A9W9LGH7</accession>
<evidence type="ECO:0000313" key="3">
    <source>
        <dbReference type="Proteomes" id="UP001146351"/>
    </source>
</evidence>
<organism evidence="2 3">
    <name type="scientific">Penicillium capsulatum</name>
    <dbReference type="NCBI Taxonomy" id="69766"/>
    <lineage>
        <taxon>Eukaryota</taxon>
        <taxon>Fungi</taxon>
        <taxon>Dikarya</taxon>
        <taxon>Ascomycota</taxon>
        <taxon>Pezizomycotina</taxon>
        <taxon>Eurotiomycetes</taxon>
        <taxon>Eurotiomycetidae</taxon>
        <taxon>Eurotiales</taxon>
        <taxon>Aspergillaceae</taxon>
        <taxon>Penicillium</taxon>
    </lineage>
</organism>
<dbReference type="AlphaFoldDB" id="A0A9W9LGH7"/>
<feature type="compositionally biased region" description="Basic and acidic residues" evidence="1">
    <location>
        <begin position="372"/>
        <end position="384"/>
    </location>
</feature>
<reference evidence="2" key="1">
    <citation type="submission" date="2022-11" db="EMBL/GenBank/DDBJ databases">
        <authorList>
            <person name="Petersen C."/>
        </authorList>
    </citation>
    <scope>NUCLEOTIDE SEQUENCE</scope>
    <source>
        <strain evidence="2">IBT 21917</strain>
    </source>
</reference>
<reference evidence="2" key="2">
    <citation type="journal article" date="2023" name="IMA Fungus">
        <title>Comparative genomic study of the Penicillium genus elucidates a diverse pangenome and 15 lateral gene transfer events.</title>
        <authorList>
            <person name="Petersen C."/>
            <person name="Sorensen T."/>
            <person name="Nielsen M.R."/>
            <person name="Sondergaard T.E."/>
            <person name="Sorensen J.L."/>
            <person name="Fitzpatrick D.A."/>
            <person name="Frisvad J.C."/>
            <person name="Nielsen K.L."/>
        </authorList>
    </citation>
    <scope>NUCLEOTIDE SEQUENCE</scope>
    <source>
        <strain evidence="2">IBT 21917</strain>
    </source>
</reference>
<dbReference type="Proteomes" id="UP001146351">
    <property type="component" value="Unassembled WGS sequence"/>
</dbReference>